<evidence type="ECO:0000313" key="2">
    <source>
        <dbReference type="EMBL" id="KAK9275875.1"/>
    </source>
</evidence>
<proteinExistence type="predicted"/>
<dbReference type="InterPro" id="IPR002156">
    <property type="entry name" value="RNaseH_domain"/>
</dbReference>
<name>A0AAP0WSX1_LIQFO</name>
<dbReference type="AlphaFoldDB" id="A0AAP0WSX1"/>
<gene>
    <name evidence="2" type="ORF">L1049_023148</name>
</gene>
<dbReference type="CDD" id="cd06222">
    <property type="entry name" value="RNase_H_like"/>
    <property type="match status" value="1"/>
</dbReference>
<dbReference type="InterPro" id="IPR052929">
    <property type="entry name" value="RNase_H-like_EbsB-rel"/>
</dbReference>
<keyword evidence="3" id="KW-1185">Reference proteome</keyword>
<dbReference type="Gene3D" id="3.30.420.10">
    <property type="entry name" value="Ribonuclease H-like superfamily/Ribonuclease H"/>
    <property type="match status" value="1"/>
</dbReference>
<evidence type="ECO:0000259" key="1">
    <source>
        <dbReference type="Pfam" id="PF13456"/>
    </source>
</evidence>
<comment type="caution">
    <text evidence="2">The sequence shown here is derived from an EMBL/GenBank/DDBJ whole genome shotgun (WGS) entry which is preliminary data.</text>
</comment>
<reference evidence="2 3" key="1">
    <citation type="journal article" date="2024" name="Plant J.">
        <title>Genome sequences and population genomics reveal climatic adaptation and genomic divergence between two closely related sweetgum species.</title>
        <authorList>
            <person name="Xu W.Q."/>
            <person name="Ren C.Q."/>
            <person name="Zhang X.Y."/>
            <person name="Comes H.P."/>
            <person name="Liu X.H."/>
            <person name="Li Y.G."/>
            <person name="Kettle C.J."/>
            <person name="Jalonen R."/>
            <person name="Gaisberger H."/>
            <person name="Ma Y.Z."/>
            <person name="Qiu Y.X."/>
        </authorList>
    </citation>
    <scope>NUCLEOTIDE SEQUENCE [LARGE SCALE GENOMIC DNA]</scope>
    <source>
        <strain evidence="2">Hangzhou</strain>
    </source>
</reference>
<dbReference type="PANTHER" id="PTHR47074">
    <property type="entry name" value="BNAC02G40300D PROTEIN"/>
    <property type="match status" value="1"/>
</dbReference>
<accession>A0AAP0WSX1</accession>
<dbReference type="InterPro" id="IPR044730">
    <property type="entry name" value="RNase_H-like_dom_plant"/>
</dbReference>
<dbReference type="Pfam" id="PF13456">
    <property type="entry name" value="RVT_3"/>
    <property type="match status" value="1"/>
</dbReference>
<dbReference type="SUPFAM" id="SSF53098">
    <property type="entry name" value="Ribonuclease H-like"/>
    <property type="match status" value="1"/>
</dbReference>
<evidence type="ECO:0000313" key="3">
    <source>
        <dbReference type="Proteomes" id="UP001415857"/>
    </source>
</evidence>
<dbReference type="GO" id="GO:0003676">
    <property type="term" value="F:nucleic acid binding"/>
    <property type="evidence" value="ECO:0007669"/>
    <property type="project" value="InterPro"/>
</dbReference>
<dbReference type="InterPro" id="IPR012337">
    <property type="entry name" value="RNaseH-like_sf"/>
</dbReference>
<feature type="domain" description="RNase H type-1" evidence="1">
    <location>
        <begin position="54"/>
        <end position="145"/>
    </location>
</feature>
<organism evidence="2 3">
    <name type="scientific">Liquidambar formosana</name>
    <name type="common">Formosan gum</name>
    <dbReference type="NCBI Taxonomy" id="63359"/>
    <lineage>
        <taxon>Eukaryota</taxon>
        <taxon>Viridiplantae</taxon>
        <taxon>Streptophyta</taxon>
        <taxon>Embryophyta</taxon>
        <taxon>Tracheophyta</taxon>
        <taxon>Spermatophyta</taxon>
        <taxon>Magnoliopsida</taxon>
        <taxon>eudicotyledons</taxon>
        <taxon>Gunneridae</taxon>
        <taxon>Pentapetalae</taxon>
        <taxon>Saxifragales</taxon>
        <taxon>Altingiaceae</taxon>
        <taxon>Liquidambar</taxon>
    </lineage>
</organism>
<sequence length="146" mass="16095">MLVFEGVQKGAREIVDTAYRLLINYTSTTQDPRLRSTVPQTRWCPPPIGSFKVNVDSSTFEGSKSVGIGVIVRDSEGQVIATETQHIHVDFPRKVVEAMGVHFAVHFVRDLGLTSVVVKGDNLEIINAINIQEIHLTSLGLILDDI</sequence>
<protein>
    <recommendedName>
        <fullName evidence="1">RNase H type-1 domain-containing protein</fullName>
    </recommendedName>
</protein>
<dbReference type="GO" id="GO:0004523">
    <property type="term" value="F:RNA-DNA hybrid ribonuclease activity"/>
    <property type="evidence" value="ECO:0007669"/>
    <property type="project" value="InterPro"/>
</dbReference>
<dbReference type="InterPro" id="IPR036397">
    <property type="entry name" value="RNaseH_sf"/>
</dbReference>
<dbReference type="Proteomes" id="UP001415857">
    <property type="component" value="Unassembled WGS sequence"/>
</dbReference>
<dbReference type="EMBL" id="JBBPBK010000011">
    <property type="protein sequence ID" value="KAK9275875.1"/>
    <property type="molecule type" value="Genomic_DNA"/>
</dbReference>
<dbReference type="PANTHER" id="PTHR47074:SF48">
    <property type="entry name" value="POLYNUCLEOTIDYL TRANSFERASE, RIBONUCLEASE H-LIKE SUPERFAMILY PROTEIN"/>
    <property type="match status" value="1"/>
</dbReference>